<dbReference type="Gene3D" id="2.30.30.30">
    <property type="match status" value="1"/>
</dbReference>
<dbReference type="InterPro" id="IPR005825">
    <property type="entry name" value="Ribosomal_uL24_CS"/>
</dbReference>
<dbReference type="PROSITE" id="PS01108">
    <property type="entry name" value="RIBOSOMAL_L24"/>
    <property type="match status" value="1"/>
</dbReference>
<proteinExistence type="inferred from homology"/>
<dbReference type="AlphaFoldDB" id="A0A4R7TGB1"/>
<dbReference type="InterPro" id="IPR005824">
    <property type="entry name" value="KOW"/>
</dbReference>
<dbReference type="Pfam" id="PF17136">
    <property type="entry name" value="ribosomal_L24"/>
    <property type="match status" value="1"/>
</dbReference>
<dbReference type="InterPro" id="IPR014722">
    <property type="entry name" value="Rib_uL2_dom2"/>
</dbReference>
<dbReference type="SUPFAM" id="SSF50104">
    <property type="entry name" value="Translation proteins SH3-like domain"/>
    <property type="match status" value="1"/>
</dbReference>
<dbReference type="HAMAP" id="MF_01326_B">
    <property type="entry name" value="Ribosomal_uL24_B"/>
    <property type="match status" value="1"/>
</dbReference>
<dbReference type="InterPro" id="IPR057264">
    <property type="entry name" value="Ribosomal_uL24_C"/>
</dbReference>
<comment type="function">
    <text evidence="5">One of the proteins that surrounds the polypeptide exit tunnel on the outside of the subunit.</text>
</comment>
<protein>
    <recommendedName>
        <fullName evidence="4 5">Large ribosomal subunit protein uL24</fullName>
    </recommendedName>
</protein>
<evidence type="ECO:0000256" key="3">
    <source>
        <dbReference type="ARBA" id="ARBA00023274"/>
    </source>
</evidence>
<keyword evidence="5" id="KW-0694">RNA-binding</keyword>
<organism evidence="8 9">
    <name type="scientific">Kribbella voronezhensis</name>
    <dbReference type="NCBI Taxonomy" id="2512212"/>
    <lineage>
        <taxon>Bacteria</taxon>
        <taxon>Bacillati</taxon>
        <taxon>Actinomycetota</taxon>
        <taxon>Actinomycetes</taxon>
        <taxon>Propionibacteriales</taxon>
        <taxon>Kribbellaceae</taxon>
        <taxon>Kribbella</taxon>
    </lineage>
</organism>
<evidence type="ECO:0000256" key="6">
    <source>
        <dbReference type="RuleBase" id="RU003477"/>
    </source>
</evidence>
<dbReference type="CDD" id="cd06089">
    <property type="entry name" value="KOW_RPL26"/>
    <property type="match status" value="1"/>
</dbReference>
<evidence type="ECO:0000259" key="7">
    <source>
        <dbReference type="SMART" id="SM00739"/>
    </source>
</evidence>
<accession>A0A4R7TGB1</accession>
<comment type="subunit">
    <text evidence="5">Part of the 50S ribosomal subunit.</text>
</comment>
<dbReference type="GO" id="GO:0005840">
    <property type="term" value="C:ribosome"/>
    <property type="evidence" value="ECO:0007669"/>
    <property type="project" value="UniProtKB-KW"/>
</dbReference>
<keyword evidence="9" id="KW-1185">Reference proteome</keyword>
<name>A0A4R7TGB1_9ACTN</name>
<keyword evidence="2 5" id="KW-0689">Ribosomal protein</keyword>
<reference evidence="8 9" key="1">
    <citation type="submission" date="2019-03" db="EMBL/GenBank/DDBJ databases">
        <title>Genomic Encyclopedia of Type Strains, Phase III (KMG-III): the genomes of soil and plant-associated and newly described type strains.</title>
        <authorList>
            <person name="Whitman W."/>
        </authorList>
    </citation>
    <scope>NUCLEOTIDE SEQUENCE [LARGE SCALE GENOMIC DNA]</scope>
    <source>
        <strain evidence="8 9">VKM Ac-2575</strain>
    </source>
</reference>
<evidence type="ECO:0000313" key="8">
    <source>
        <dbReference type="EMBL" id="TDU90889.1"/>
    </source>
</evidence>
<keyword evidence="5" id="KW-0699">rRNA-binding</keyword>
<dbReference type="GO" id="GO:0019843">
    <property type="term" value="F:rRNA binding"/>
    <property type="evidence" value="ECO:0007669"/>
    <property type="project" value="UniProtKB-UniRule"/>
</dbReference>
<comment type="function">
    <text evidence="5">One of two assembly initiator proteins, it binds directly to the 5'-end of the 23S rRNA, where it nucleates assembly of the 50S subunit.</text>
</comment>
<dbReference type="InterPro" id="IPR003256">
    <property type="entry name" value="Ribosomal_uL24"/>
</dbReference>
<evidence type="ECO:0000313" key="9">
    <source>
        <dbReference type="Proteomes" id="UP000295151"/>
    </source>
</evidence>
<dbReference type="PANTHER" id="PTHR12903">
    <property type="entry name" value="MITOCHONDRIAL RIBOSOMAL PROTEIN L24"/>
    <property type="match status" value="1"/>
</dbReference>
<dbReference type="Proteomes" id="UP000295151">
    <property type="component" value="Unassembled WGS sequence"/>
</dbReference>
<dbReference type="OrthoDB" id="9807419at2"/>
<dbReference type="Pfam" id="PF00467">
    <property type="entry name" value="KOW"/>
    <property type="match status" value="1"/>
</dbReference>
<dbReference type="GO" id="GO:0003735">
    <property type="term" value="F:structural constituent of ribosome"/>
    <property type="evidence" value="ECO:0007669"/>
    <property type="project" value="InterPro"/>
</dbReference>
<comment type="similarity">
    <text evidence="1 5 6">Belongs to the universal ribosomal protein uL24 family.</text>
</comment>
<dbReference type="RefSeq" id="WP_112243171.1">
    <property type="nucleotide sequence ID" value="NZ_SOCE01000001.1"/>
</dbReference>
<dbReference type="EMBL" id="SOCE01000001">
    <property type="protein sequence ID" value="TDU90889.1"/>
    <property type="molecule type" value="Genomic_DNA"/>
</dbReference>
<dbReference type="GO" id="GO:1990904">
    <property type="term" value="C:ribonucleoprotein complex"/>
    <property type="evidence" value="ECO:0007669"/>
    <property type="project" value="UniProtKB-KW"/>
</dbReference>
<sequence length="130" mass="14254">MAAQKKLHVKKGDLVRVIAGKSKGHEGKIISVLPEAEKVIVEGVNRVKKHTKVQQAQRGGTTGGIVTQEAPIHVSNVMLLVETTDADGKKVKVTTRVGYNRVEVQKRRPDGSTYTGFRSVRISRRTGEEI</sequence>
<evidence type="ECO:0000256" key="1">
    <source>
        <dbReference type="ARBA" id="ARBA00010618"/>
    </source>
</evidence>
<dbReference type="NCBIfam" id="TIGR01079">
    <property type="entry name" value="rplX_bact"/>
    <property type="match status" value="1"/>
</dbReference>
<gene>
    <name evidence="5" type="primary">rplX</name>
    <name evidence="8" type="ORF">EV138_4490</name>
</gene>
<dbReference type="InterPro" id="IPR008991">
    <property type="entry name" value="Translation_prot_SH3-like_sf"/>
</dbReference>
<feature type="domain" description="KOW" evidence="7">
    <location>
        <begin position="8"/>
        <end position="35"/>
    </location>
</feature>
<keyword evidence="3 5" id="KW-0687">Ribonucleoprotein</keyword>
<evidence type="ECO:0000256" key="4">
    <source>
        <dbReference type="ARBA" id="ARBA00035206"/>
    </source>
</evidence>
<comment type="caution">
    <text evidence="8">The sequence shown here is derived from an EMBL/GenBank/DDBJ whole genome shotgun (WGS) entry which is preliminary data.</text>
</comment>
<dbReference type="InterPro" id="IPR041988">
    <property type="entry name" value="Ribosomal_uL24_KOW"/>
</dbReference>
<evidence type="ECO:0000256" key="5">
    <source>
        <dbReference type="HAMAP-Rule" id="MF_01326"/>
    </source>
</evidence>
<dbReference type="SMART" id="SM00739">
    <property type="entry name" value="KOW"/>
    <property type="match status" value="1"/>
</dbReference>
<dbReference type="GO" id="GO:0006412">
    <property type="term" value="P:translation"/>
    <property type="evidence" value="ECO:0007669"/>
    <property type="project" value="UniProtKB-UniRule"/>
</dbReference>
<evidence type="ECO:0000256" key="2">
    <source>
        <dbReference type="ARBA" id="ARBA00022980"/>
    </source>
</evidence>